<dbReference type="EMBL" id="CACVBM020001129">
    <property type="protein sequence ID" value="CAA7033294.1"/>
    <property type="molecule type" value="Genomic_DNA"/>
</dbReference>
<feature type="signal peptide" evidence="2">
    <location>
        <begin position="1"/>
        <end position="26"/>
    </location>
</feature>
<organism evidence="3 4">
    <name type="scientific">Microthlaspi erraticum</name>
    <dbReference type="NCBI Taxonomy" id="1685480"/>
    <lineage>
        <taxon>Eukaryota</taxon>
        <taxon>Viridiplantae</taxon>
        <taxon>Streptophyta</taxon>
        <taxon>Embryophyta</taxon>
        <taxon>Tracheophyta</taxon>
        <taxon>Spermatophyta</taxon>
        <taxon>Magnoliopsida</taxon>
        <taxon>eudicotyledons</taxon>
        <taxon>Gunneridae</taxon>
        <taxon>Pentapetalae</taxon>
        <taxon>rosids</taxon>
        <taxon>malvids</taxon>
        <taxon>Brassicales</taxon>
        <taxon>Brassicaceae</taxon>
        <taxon>Coluteocarpeae</taxon>
        <taxon>Microthlaspi</taxon>
    </lineage>
</organism>
<gene>
    <name evidence="3" type="ORF">MERR_LOCUS20529</name>
</gene>
<feature type="region of interest" description="Disordered" evidence="1">
    <location>
        <begin position="54"/>
        <end position="86"/>
    </location>
</feature>
<feature type="compositionally biased region" description="Pro residues" evidence="1">
    <location>
        <begin position="59"/>
        <end position="70"/>
    </location>
</feature>
<keyword evidence="2" id="KW-0732">Signal</keyword>
<evidence type="ECO:0000256" key="2">
    <source>
        <dbReference type="SAM" id="SignalP"/>
    </source>
</evidence>
<dbReference type="AlphaFoldDB" id="A0A6D2J2J5"/>
<comment type="caution">
    <text evidence="3">The sequence shown here is derived from an EMBL/GenBank/DDBJ whole genome shotgun (WGS) entry which is preliminary data.</text>
</comment>
<reference evidence="3" key="1">
    <citation type="submission" date="2020-01" db="EMBL/GenBank/DDBJ databases">
        <authorList>
            <person name="Mishra B."/>
        </authorList>
    </citation>
    <scope>NUCLEOTIDE SEQUENCE [LARGE SCALE GENOMIC DNA]</scope>
</reference>
<evidence type="ECO:0000256" key="1">
    <source>
        <dbReference type="SAM" id="MobiDB-lite"/>
    </source>
</evidence>
<evidence type="ECO:0000313" key="4">
    <source>
        <dbReference type="Proteomes" id="UP000467841"/>
    </source>
</evidence>
<sequence length="86" mass="9475">MGKWSAIVVITMMVVIAATVTLEVEADESWVQCFQNCAKPCDDNDDACGERCREQCGGPNPPHDPMPPPRRISREMASAGVRGRRE</sequence>
<proteinExistence type="predicted"/>
<dbReference type="Proteomes" id="UP000467841">
    <property type="component" value="Unassembled WGS sequence"/>
</dbReference>
<name>A0A6D2J2J5_9BRAS</name>
<protein>
    <submittedName>
        <fullName evidence="3">Uncharacterized protein</fullName>
    </submittedName>
</protein>
<accession>A0A6D2J2J5</accession>
<evidence type="ECO:0000313" key="3">
    <source>
        <dbReference type="EMBL" id="CAA7033294.1"/>
    </source>
</evidence>
<dbReference type="OrthoDB" id="1113555at2759"/>
<keyword evidence="4" id="KW-1185">Reference proteome</keyword>
<feature type="chain" id="PRO_5025594116" evidence="2">
    <location>
        <begin position="27"/>
        <end position="86"/>
    </location>
</feature>